<name>A0A120FJ47_9BRAD</name>
<gene>
    <name evidence="1" type="ORF">AS156_18785</name>
</gene>
<comment type="caution">
    <text evidence="1">The sequence shown here is derived from an EMBL/GenBank/DDBJ whole genome shotgun (WGS) entry which is preliminary data.</text>
</comment>
<dbReference type="EMBL" id="LNCU01000107">
    <property type="protein sequence ID" value="KWV48514.1"/>
    <property type="molecule type" value="Genomic_DNA"/>
</dbReference>
<evidence type="ECO:0000313" key="2">
    <source>
        <dbReference type="Proteomes" id="UP000057737"/>
    </source>
</evidence>
<evidence type="ECO:0008006" key="3">
    <source>
        <dbReference type="Google" id="ProtNLM"/>
    </source>
</evidence>
<accession>A0A120FJ47</accession>
<proteinExistence type="predicted"/>
<dbReference type="SUPFAM" id="SSF46785">
    <property type="entry name" value="Winged helix' DNA-binding domain"/>
    <property type="match status" value="1"/>
</dbReference>
<keyword evidence="2" id="KW-1185">Reference proteome</keyword>
<sequence>MVITPRGERLHDSVVPLREAFQKELEAMLEPREITELHRILAKLINYLSNRLEANERTEGTEAD</sequence>
<dbReference type="InterPro" id="IPR036390">
    <property type="entry name" value="WH_DNA-bd_sf"/>
</dbReference>
<protein>
    <recommendedName>
        <fullName evidence="3">HTH marR-type domain-containing protein</fullName>
    </recommendedName>
</protein>
<dbReference type="Gene3D" id="1.10.10.10">
    <property type="entry name" value="Winged helix-like DNA-binding domain superfamily/Winged helix DNA-binding domain"/>
    <property type="match status" value="1"/>
</dbReference>
<organism evidence="1 2">
    <name type="scientific">Bradyrhizobium macuxiense</name>
    <dbReference type="NCBI Taxonomy" id="1755647"/>
    <lineage>
        <taxon>Bacteria</taxon>
        <taxon>Pseudomonadati</taxon>
        <taxon>Pseudomonadota</taxon>
        <taxon>Alphaproteobacteria</taxon>
        <taxon>Hyphomicrobiales</taxon>
        <taxon>Nitrobacteraceae</taxon>
        <taxon>Bradyrhizobium</taxon>
    </lineage>
</organism>
<evidence type="ECO:0000313" key="1">
    <source>
        <dbReference type="EMBL" id="KWV48514.1"/>
    </source>
</evidence>
<dbReference type="InterPro" id="IPR036388">
    <property type="entry name" value="WH-like_DNA-bd_sf"/>
</dbReference>
<dbReference type="Proteomes" id="UP000057737">
    <property type="component" value="Unassembled WGS sequence"/>
</dbReference>
<reference evidence="1 2" key="1">
    <citation type="submission" date="2015-11" db="EMBL/GenBank/DDBJ databases">
        <title>Draft Genome Sequence of the Strain BR 10303 (Bradyrhizobium sp.) isolated from nodules of Centrolobium paraense.</title>
        <authorList>
            <person name="Zelli J.E."/>
            <person name="Simoes-Araujo J.L."/>
            <person name="Barauna A.C."/>
            <person name="Silva K."/>
        </authorList>
    </citation>
    <scope>NUCLEOTIDE SEQUENCE [LARGE SCALE GENOMIC DNA]</scope>
    <source>
        <strain evidence="1 2">BR 10303</strain>
    </source>
</reference>
<dbReference type="AlphaFoldDB" id="A0A120FJ47"/>